<keyword evidence="3" id="KW-1185">Reference proteome</keyword>
<name>A0ABN0WTB6_9ACTN</name>
<accession>A0ABN0WTB6</accession>
<evidence type="ECO:0000313" key="2">
    <source>
        <dbReference type="EMBL" id="GAA0346174.1"/>
    </source>
</evidence>
<feature type="chain" id="PRO_5045822671" evidence="1">
    <location>
        <begin position="31"/>
        <end position="103"/>
    </location>
</feature>
<feature type="signal peptide" evidence="1">
    <location>
        <begin position="1"/>
        <end position="30"/>
    </location>
</feature>
<reference evidence="2 3" key="1">
    <citation type="journal article" date="2019" name="Int. J. Syst. Evol. Microbiol.">
        <title>The Global Catalogue of Microorganisms (GCM) 10K type strain sequencing project: providing services to taxonomists for standard genome sequencing and annotation.</title>
        <authorList>
            <consortium name="The Broad Institute Genomics Platform"/>
            <consortium name="The Broad Institute Genome Sequencing Center for Infectious Disease"/>
            <person name="Wu L."/>
            <person name="Ma J."/>
        </authorList>
    </citation>
    <scope>NUCLEOTIDE SEQUENCE [LARGE SCALE GENOMIC DNA]</scope>
    <source>
        <strain evidence="2 3">JCM 4565</strain>
    </source>
</reference>
<dbReference type="PROSITE" id="PS51318">
    <property type="entry name" value="TAT"/>
    <property type="match status" value="1"/>
</dbReference>
<gene>
    <name evidence="2" type="ORF">GCM10010319_23210</name>
</gene>
<evidence type="ECO:0000256" key="1">
    <source>
        <dbReference type="SAM" id="SignalP"/>
    </source>
</evidence>
<dbReference type="RefSeq" id="WP_344117685.1">
    <property type="nucleotide sequence ID" value="NZ_BAAABW010000013.1"/>
</dbReference>
<proteinExistence type="predicted"/>
<comment type="caution">
    <text evidence="2">The sequence shown here is derived from an EMBL/GenBank/DDBJ whole genome shotgun (WGS) entry which is preliminary data.</text>
</comment>
<evidence type="ECO:0000313" key="3">
    <source>
        <dbReference type="Proteomes" id="UP001500063"/>
    </source>
</evidence>
<dbReference type="Proteomes" id="UP001500063">
    <property type="component" value="Unassembled WGS sequence"/>
</dbReference>
<sequence>MKDIARRSLVSLAIAVTGMGAILASAGTAAADEAASGPTLLSMQNFQQGITGPILSPGSVSDRRFLNTDRPALVDLNNTRQGVVFFPIANPGSVNTDKFINRP</sequence>
<keyword evidence="1" id="KW-0732">Signal</keyword>
<dbReference type="EMBL" id="BAAABW010000013">
    <property type="protein sequence ID" value="GAA0346174.1"/>
    <property type="molecule type" value="Genomic_DNA"/>
</dbReference>
<protein>
    <submittedName>
        <fullName evidence="2">Uncharacterized protein</fullName>
    </submittedName>
</protein>
<dbReference type="InterPro" id="IPR006311">
    <property type="entry name" value="TAT_signal"/>
</dbReference>
<organism evidence="2 3">
    <name type="scientific">Streptomyces blastmyceticus</name>
    <dbReference type="NCBI Taxonomy" id="68180"/>
    <lineage>
        <taxon>Bacteria</taxon>
        <taxon>Bacillati</taxon>
        <taxon>Actinomycetota</taxon>
        <taxon>Actinomycetes</taxon>
        <taxon>Kitasatosporales</taxon>
        <taxon>Streptomycetaceae</taxon>
        <taxon>Streptomyces</taxon>
    </lineage>
</organism>